<protein>
    <submittedName>
        <fullName evidence="1">Uncharacterized protein</fullName>
    </submittedName>
</protein>
<gene>
    <name evidence="1" type="ORF">Pint_19809</name>
</gene>
<accession>A0ACC0XAP8</accession>
<organism evidence="1 2">
    <name type="scientific">Pistacia integerrima</name>
    <dbReference type="NCBI Taxonomy" id="434235"/>
    <lineage>
        <taxon>Eukaryota</taxon>
        <taxon>Viridiplantae</taxon>
        <taxon>Streptophyta</taxon>
        <taxon>Embryophyta</taxon>
        <taxon>Tracheophyta</taxon>
        <taxon>Spermatophyta</taxon>
        <taxon>Magnoliopsida</taxon>
        <taxon>eudicotyledons</taxon>
        <taxon>Gunneridae</taxon>
        <taxon>Pentapetalae</taxon>
        <taxon>rosids</taxon>
        <taxon>malvids</taxon>
        <taxon>Sapindales</taxon>
        <taxon>Anacardiaceae</taxon>
        <taxon>Pistacia</taxon>
    </lineage>
</organism>
<dbReference type="EMBL" id="CM047748">
    <property type="protein sequence ID" value="KAJ0014363.1"/>
    <property type="molecule type" value="Genomic_DNA"/>
</dbReference>
<dbReference type="Proteomes" id="UP001163603">
    <property type="component" value="Chromosome 13"/>
</dbReference>
<comment type="caution">
    <text evidence="1">The sequence shown here is derived from an EMBL/GenBank/DDBJ whole genome shotgun (WGS) entry which is preliminary data.</text>
</comment>
<sequence>MKHKNFLKLIGCCLETRFPILVFDSVGCITLADRILGQSQPRLEPILLKLRLKIAMEIAHVLAYLHLGFPRPIVFGSLQPWIILLDEQYVVKLFDFSVSEVIPEGKTQLEVPFPKKVWYEYDPPEFSLEIAPPRKFTTKEKDDAYNFGALLFMLLSGQGLLNFLKNKGLQIEDIGPDNLNKIIDPIIIGEGICSVKKQQLLALARLVSECLSLHFHGSS</sequence>
<proteinExistence type="predicted"/>
<evidence type="ECO:0000313" key="2">
    <source>
        <dbReference type="Proteomes" id="UP001163603"/>
    </source>
</evidence>
<keyword evidence="2" id="KW-1185">Reference proteome</keyword>
<reference evidence="2" key="1">
    <citation type="journal article" date="2023" name="G3 (Bethesda)">
        <title>Genome assembly and association tests identify interacting loci associated with vigor, precocity, and sex in interspecific pistachio rootstocks.</title>
        <authorList>
            <person name="Palmer W."/>
            <person name="Jacygrad E."/>
            <person name="Sagayaradj S."/>
            <person name="Cavanaugh K."/>
            <person name="Han R."/>
            <person name="Bertier L."/>
            <person name="Beede B."/>
            <person name="Kafkas S."/>
            <person name="Golino D."/>
            <person name="Preece J."/>
            <person name="Michelmore R."/>
        </authorList>
    </citation>
    <scope>NUCLEOTIDE SEQUENCE [LARGE SCALE GENOMIC DNA]</scope>
</reference>
<evidence type="ECO:0000313" key="1">
    <source>
        <dbReference type="EMBL" id="KAJ0014363.1"/>
    </source>
</evidence>
<name>A0ACC0XAP8_9ROSI</name>